<sequence>MNMLIEMLAARPRLQDLHESPARIVSALRLSIVARRTRQCPLGAAAARLGSRRAAAHLHLLMEEIGTAWPEPFCVSPPCCAFLSHDEALVARMFALASEGDRPGFDRLLSDLLPDHVRERLYLSSNVLSMVVQV</sequence>
<keyword evidence="2" id="KW-1185">Reference proteome</keyword>
<proteinExistence type="predicted"/>
<organism evidence="1 2">
    <name type="scientific">Sphingosinicella rhizophila</name>
    <dbReference type="NCBI Taxonomy" id="3050082"/>
    <lineage>
        <taxon>Bacteria</taxon>
        <taxon>Pseudomonadati</taxon>
        <taxon>Pseudomonadota</taxon>
        <taxon>Alphaproteobacteria</taxon>
        <taxon>Sphingomonadales</taxon>
        <taxon>Sphingosinicellaceae</taxon>
        <taxon>Sphingosinicella</taxon>
    </lineage>
</organism>
<evidence type="ECO:0000313" key="1">
    <source>
        <dbReference type="EMBL" id="MDT9600058.1"/>
    </source>
</evidence>
<comment type="caution">
    <text evidence="1">The sequence shown here is derived from an EMBL/GenBank/DDBJ whole genome shotgun (WGS) entry which is preliminary data.</text>
</comment>
<dbReference type="Proteomes" id="UP001259572">
    <property type="component" value="Unassembled WGS sequence"/>
</dbReference>
<gene>
    <name evidence="1" type="ORF">RQX22_13945</name>
</gene>
<evidence type="ECO:0000313" key="2">
    <source>
        <dbReference type="Proteomes" id="UP001259572"/>
    </source>
</evidence>
<accession>A0ABU3QAN4</accession>
<protein>
    <submittedName>
        <fullName evidence="1">Addiction module antidote protein</fullName>
    </submittedName>
</protein>
<dbReference type="RefSeq" id="WP_315727159.1">
    <property type="nucleotide sequence ID" value="NZ_JAVUPU010000007.1"/>
</dbReference>
<reference evidence="1 2" key="1">
    <citation type="submission" date="2023-05" db="EMBL/GenBank/DDBJ databases">
        <authorList>
            <person name="Guo Y."/>
        </authorList>
    </citation>
    <scope>NUCLEOTIDE SEQUENCE [LARGE SCALE GENOMIC DNA]</scope>
    <source>
        <strain evidence="1 2">GR2756</strain>
    </source>
</reference>
<name>A0ABU3QAN4_9SPHN</name>
<dbReference type="EMBL" id="JAVUPU010000007">
    <property type="protein sequence ID" value="MDT9600058.1"/>
    <property type="molecule type" value="Genomic_DNA"/>
</dbReference>